<protein>
    <submittedName>
        <fullName evidence="1">Uncharacterized protein</fullName>
    </submittedName>
</protein>
<reference evidence="1 2" key="1">
    <citation type="submission" date="2024-01" db="EMBL/GenBank/DDBJ databases">
        <title>The genomes of 5 underutilized Papilionoideae crops provide insights into root nodulation and disease resistanc.</title>
        <authorList>
            <person name="Yuan L."/>
        </authorList>
    </citation>
    <scope>NUCLEOTIDE SEQUENCE [LARGE SCALE GENOMIC DNA]</scope>
    <source>
        <strain evidence="1">ZHUSHIDOU_FW_LH</strain>
        <tissue evidence="1">Leaf</tissue>
    </source>
</reference>
<comment type="caution">
    <text evidence="1">The sequence shown here is derived from an EMBL/GenBank/DDBJ whole genome shotgun (WGS) entry which is preliminary data.</text>
</comment>
<gene>
    <name evidence="1" type="ORF">RIF29_40970</name>
</gene>
<dbReference type="AlphaFoldDB" id="A0AAN9E4U4"/>
<organism evidence="1 2">
    <name type="scientific">Crotalaria pallida</name>
    <name type="common">Smooth rattlebox</name>
    <name type="synonym">Crotalaria striata</name>
    <dbReference type="NCBI Taxonomy" id="3830"/>
    <lineage>
        <taxon>Eukaryota</taxon>
        <taxon>Viridiplantae</taxon>
        <taxon>Streptophyta</taxon>
        <taxon>Embryophyta</taxon>
        <taxon>Tracheophyta</taxon>
        <taxon>Spermatophyta</taxon>
        <taxon>Magnoliopsida</taxon>
        <taxon>eudicotyledons</taxon>
        <taxon>Gunneridae</taxon>
        <taxon>Pentapetalae</taxon>
        <taxon>rosids</taxon>
        <taxon>fabids</taxon>
        <taxon>Fabales</taxon>
        <taxon>Fabaceae</taxon>
        <taxon>Papilionoideae</taxon>
        <taxon>50 kb inversion clade</taxon>
        <taxon>genistoids sensu lato</taxon>
        <taxon>core genistoids</taxon>
        <taxon>Crotalarieae</taxon>
        <taxon>Crotalaria</taxon>
    </lineage>
</organism>
<evidence type="ECO:0000313" key="1">
    <source>
        <dbReference type="EMBL" id="KAK7246111.1"/>
    </source>
</evidence>
<keyword evidence="2" id="KW-1185">Reference proteome</keyword>
<proteinExistence type="predicted"/>
<accession>A0AAN9E4U4</accession>
<evidence type="ECO:0000313" key="2">
    <source>
        <dbReference type="Proteomes" id="UP001372338"/>
    </source>
</evidence>
<sequence>MYMQERMVMLRRMGREEKGAAMMTTLFEGGGKFMCSFCKFLITYLCVMELMDINHNETDLSLCLFAHSIIQPSNYRFRV</sequence>
<dbReference type="Proteomes" id="UP001372338">
    <property type="component" value="Unassembled WGS sequence"/>
</dbReference>
<dbReference type="EMBL" id="JAYWIO010000008">
    <property type="protein sequence ID" value="KAK7246111.1"/>
    <property type="molecule type" value="Genomic_DNA"/>
</dbReference>
<name>A0AAN9E4U4_CROPI</name>